<keyword evidence="4" id="KW-1185">Reference proteome</keyword>
<name>A0A7M7QRG6_NASVI</name>
<sequence length="200" mass="23707">MQEDALFKDTYRNINYACSFFKGTKVGKPDEYDLDLRMRLPLNYPTLKVKQNHENYGYVKVKVEDDSKVIVRLPKWKTHSKILNEWLDNKGYLDKNKFRQWMEKVMSKTYDRLIKVDKDYELTVEDKTYVLKQYKKSGPAFTIYVQPKDESEADHIMNVDLVPCLEFEDITLDGYKQISYMTNNIIIVAKPSNEPDGHRL</sequence>
<dbReference type="PANTHER" id="PTHR10656:SF42">
    <property type="entry name" value="CYCLIC GMP-AMP SYNTHASE-LIKE PROTEIN-RELATED"/>
    <property type="match status" value="1"/>
</dbReference>
<dbReference type="InParanoid" id="A0A7M7QRG6"/>
<dbReference type="Proteomes" id="UP000002358">
    <property type="component" value="Chromosome 1"/>
</dbReference>
<evidence type="ECO:0000313" key="3">
    <source>
        <dbReference type="EnsemblMetazoa" id="XP_032451744"/>
    </source>
</evidence>
<dbReference type="Pfam" id="PF03281">
    <property type="entry name" value="Mab-21"/>
    <property type="match status" value="1"/>
</dbReference>
<dbReference type="Gene3D" id="3.30.460.90">
    <property type="match status" value="1"/>
</dbReference>
<evidence type="ECO:0000313" key="4">
    <source>
        <dbReference type="Proteomes" id="UP000002358"/>
    </source>
</evidence>
<dbReference type="EnsemblMetazoa" id="XM_032595852">
    <property type="protein sequence ID" value="XP_032451743"/>
    <property type="gene ID" value="LOC100677797"/>
</dbReference>
<dbReference type="RefSeq" id="XP_032451744.1">
    <property type="nucleotide sequence ID" value="XM_032595853.1"/>
</dbReference>
<dbReference type="EnsemblMetazoa" id="XM_032595853">
    <property type="protein sequence ID" value="XP_032451744"/>
    <property type="gene ID" value="LOC100677797"/>
</dbReference>
<protein>
    <recommendedName>
        <fullName evidence="2">Mab-21-like nucleotidyltransferase domain-containing protein</fullName>
    </recommendedName>
</protein>
<accession>A0A7M7QRG6</accession>
<dbReference type="GeneID" id="100677797"/>
<dbReference type="RefSeq" id="XP_032451743.1">
    <property type="nucleotide sequence ID" value="XM_032595852.1"/>
</dbReference>
<dbReference type="OrthoDB" id="6054650at2759"/>
<comment type="similarity">
    <text evidence="1">Belongs to the mab-21 family.</text>
</comment>
<evidence type="ECO:0000256" key="1">
    <source>
        <dbReference type="ARBA" id="ARBA00008307"/>
    </source>
</evidence>
<proteinExistence type="inferred from homology"/>
<evidence type="ECO:0000259" key="2">
    <source>
        <dbReference type="Pfam" id="PF03281"/>
    </source>
</evidence>
<organism evidence="3 4">
    <name type="scientific">Nasonia vitripennis</name>
    <name type="common">Parasitic wasp</name>
    <dbReference type="NCBI Taxonomy" id="7425"/>
    <lineage>
        <taxon>Eukaryota</taxon>
        <taxon>Metazoa</taxon>
        <taxon>Ecdysozoa</taxon>
        <taxon>Arthropoda</taxon>
        <taxon>Hexapoda</taxon>
        <taxon>Insecta</taxon>
        <taxon>Pterygota</taxon>
        <taxon>Neoptera</taxon>
        <taxon>Endopterygota</taxon>
        <taxon>Hymenoptera</taxon>
        <taxon>Apocrita</taxon>
        <taxon>Proctotrupomorpha</taxon>
        <taxon>Chalcidoidea</taxon>
        <taxon>Pteromalidae</taxon>
        <taxon>Pteromalinae</taxon>
        <taxon>Nasonia</taxon>
    </lineage>
</organism>
<dbReference type="SMR" id="A0A7M7QRG6"/>
<dbReference type="PANTHER" id="PTHR10656">
    <property type="entry name" value="CELL FATE DETERMINING PROTEIN MAB21-RELATED"/>
    <property type="match status" value="1"/>
</dbReference>
<dbReference type="AlphaFoldDB" id="A0A7M7QRG6"/>
<reference evidence="3" key="1">
    <citation type="submission" date="2021-01" db="UniProtKB">
        <authorList>
            <consortium name="EnsemblMetazoa"/>
        </authorList>
    </citation>
    <scope>IDENTIFICATION</scope>
</reference>
<dbReference type="InterPro" id="IPR046903">
    <property type="entry name" value="Mab-21-like_nuc_Trfase"/>
</dbReference>
<feature type="domain" description="Mab-21-like nucleotidyltransferase" evidence="2">
    <location>
        <begin position="21"/>
        <end position="169"/>
    </location>
</feature>